<sequence>MNGGMMREEGSNGNAMGGGQGRAEAWGTHGRMRRGLQGDVVEEEFKTLISTTKNDWIRNLDFYARASLKLEPWFLCKLKPIRGGGCKALSLTVLLCLVRSIVVPVAKHILNHGMHFLGKKISGCRPFLLVFAVVGVIGVVGLVVLVSSLHGLA</sequence>
<evidence type="ECO:0000313" key="3">
    <source>
        <dbReference type="EMBL" id="GFY94904.1"/>
    </source>
</evidence>
<evidence type="ECO:0000256" key="2">
    <source>
        <dbReference type="SAM" id="Phobius"/>
    </source>
</evidence>
<feature type="region of interest" description="Disordered" evidence="1">
    <location>
        <begin position="1"/>
        <end position="24"/>
    </location>
</feature>
<organism evidence="3 4">
    <name type="scientific">Actinidia rufa</name>
    <dbReference type="NCBI Taxonomy" id="165716"/>
    <lineage>
        <taxon>Eukaryota</taxon>
        <taxon>Viridiplantae</taxon>
        <taxon>Streptophyta</taxon>
        <taxon>Embryophyta</taxon>
        <taxon>Tracheophyta</taxon>
        <taxon>Spermatophyta</taxon>
        <taxon>Magnoliopsida</taxon>
        <taxon>eudicotyledons</taxon>
        <taxon>Gunneridae</taxon>
        <taxon>Pentapetalae</taxon>
        <taxon>asterids</taxon>
        <taxon>Ericales</taxon>
        <taxon>Actinidiaceae</taxon>
        <taxon>Actinidia</taxon>
    </lineage>
</organism>
<evidence type="ECO:0000256" key="1">
    <source>
        <dbReference type="SAM" id="MobiDB-lite"/>
    </source>
</evidence>
<reference evidence="3 4" key="1">
    <citation type="submission" date="2019-07" db="EMBL/GenBank/DDBJ databases">
        <title>De Novo Assembly of kiwifruit Actinidia rufa.</title>
        <authorList>
            <person name="Sugita-Konishi S."/>
            <person name="Sato K."/>
            <person name="Mori E."/>
            <person name="Abe Y."/>
            <person name="Kisaki G."/>
            <person name="Hamano K."/>
            <person name="Suezawa K."/>
            <person name="Otani M."/>
            <person name="Fukuda T."/>
            <person name="Manabe T."/>
            <person name="Gomi K."/>
            <person name="Tabuchi M."/>
            <person name="Akimitsu K."/>
            <person name="Kataoka I."/>
        </authorList>
    </citation>
    <scope>NUCLEOTIDE SEQUENCE [LARGE SCALE GENOMIC DNA]</scope>
    <source>
        <strain evidence="4">cv. Fuchu</strain>
    </source>
</reference>
<feature type="compositionally biased region" description="Basic and acidic residues" evidence="1">
    <location>
        <begin position="1"/>
        <end position="10"/>
    </location>
</feature>
<keyword evidence="2" id="KW-0812">Transmembrane</keyword>
<proteinExistence type="predicted"/>
<dbReference type="AlphaFoldDB" id="A0A7J0F871"/>
<name>A0A7J0F871_9ERIC</name>
<keyword evidence="2" id="KW-1133">Transmembrane helix</keyword>
<dbReference type="Proteomes" id="UP000585474">
    <property type="component" value="Unassembled WGS sequence"/>
</dbReference>
<protein>
    <submittedName>
        <fullName evidence="3">Uncharacterized protein</fullName>
    </submittedName>
</protein>
<keyword evidence="4" id="KW-1185">Reference proteome</keyword>
<dbReference type="EMBL" id="BJWL01000010">
    <property type="protein sequence ID" value="GFY94904.1"/>
    <property type="molecule type" value="Genomic_DNA"/>
</dbReference>
<accession>A0A7J0F871</accession>
<gene>
    <name evidence="3" type="ORF">Acr_10g0002890</name>
</gene>
<keyword evidence="2" id="KW-0472">Membrane</keyword>
<feature type="transmembrane region" description="Helical" evidence="2">
    <location>
        <begin position="127"/>
        <end position="149"/>
    </location>
</feature>
<evidence type="ECO:0000313" key="4">
    <source>
        <dbReference type="Proteomes" id="UP000585474"/>
    </source>
</evidence>
<comment type="caution">
    <text evidence="3">The sequence shown here is derived from an EMBL/GenBank/DDBJ whole genome shotgun (WGS) entry which is preliminary data.</text>
</comment>